<organism evidence="1">
    <name type="scientific">Prochlorococcus marinus str. P0902-H212</name>
    <dbReference type="NCBI Taxonomy" id="1620696"/>
    <lineage>
        <taxon>Bacteria</taxon>
        <taxon>Bacillati</taxon>
        <taxon>Cyanobacteriota</taxon>
        <taxon>Cyanophyceae</taxon>
        <taxon>Synechococcales</taxon>
        <taxon>Prochlorococcaceae</taxon>
        <taxon>Prochlorococcus</taxon>
    </lineage>
</organism>
<accession>A0A0D5A2U3</accession>
<dbReference type="EMBL" id="KJ947870">
    <property type="protein sequence ID" value="AJW30511.1"/>
    <property type="molecule type" value="Genomic_DNA"/>
</dbReference>
<name>A0A0D5A2U3_PROMR</name>
<evidence type="ECO:0000313" key="1">
    <source>
        <dbReference type="EMBL" id="AJW30511.1"/>
    </source>
</evidence>
<gene>
    <name evidence="1" type="ORF">FA02_0245</name>
</gene>
<proteinExistence type="predicted"/>
<protein>
    <submittedName>
        <fullName evidence="1">Uncharacterized protein</fullName>
    </submittedName>
</protein>
<dbReference type="AlphaFoldDB" id="A0A0D5A2U3"/>
<reference evidence="1" key="1">
    <citation type="submission" date="2014-06" db="EMBL/GenBank/DDBJ databases">
        <authorList>
            <person name="Berube P.M."/>
        </authorList>
    </citation>
    <scope>NUCLEOTIDE SEQUENCE</scope>
    <source>
        <strain evidence="1">P0902-H212</strain>
    </source>
</reference>
<sequence length="53" mass="6086">MTKEQLAQKIAREIYKGRGKLESLHAFQCIRSYFYDLSMSDLEGIAGQYGINL</sequence>